<dbReference type="InterPro" id="IPR004776">
    <property type="entry name" value="Mem_transp_PIN-like"/>
</dbReference>
<feature type="transmembrane region" description="Helical" evidence="6">
    <location>
        <begin position="72"/>
        <end position="95"/>
    </location>
</feature>
<dbReference type="GeneID" id="30199595"/>
<dbReference type="GO" id="GO:0016020">
    <property type="term" value="C:membrane"/>
    <property type="evidence" value="ECO:0007669"/>
    <property type="project" value="UniProtKB-SubCell"/>
</dbReference>
<evidence type="ECO:0000256" key="6">
    <source>
        <dbReference type="SAM" id="Phobius"/>
    </source>
</evidence>
<sequence length="478" mass="52960">MSIRLGTVIYTAVKPIFKIYFIILCGFFLGKRNILTVETARNVSDIVVSLILPCLVFNKIVTNIENSDIKQIGIVVLVSIVLFGLGGLGSLIIYYTTKSPRYWKGGCVMVGLCPNISDLPIAYISTLASGLVFSEKEGDMGIAYICIFTAVQVFMQFNLGSFKLIGWDFDQQRKHEDLEQSPKSPENPLEDEEDTSSSRSSYDPNQNQVIPLEDLERTNTTATNATSNLSLRRARSQSMHDVINEYSQASRIISGKSQPAPGEFTDLKTIPTSTASSKKQKPKIVQFCLFFLDNFKRPLSIALVVAIIISMIPWVKALFVTTDQASLPNAPDQQPPLSFIMDFTGYLANACVPLGLLILGSTLSRLSIGAMPPGFWQTPLALSILRLVILPIIGVLINTRLHTIGWYDDDKILQFVSTIVFGLPNATSLIYLTAFYTPLEGDHKQMDYLALTYIIEYPLLAISLPFVTTYTIKVSLGY</sequence>
<protein>
    <recommendedName>
        <fullName evidence="9">Auxin efflux carrier</fullName>
    </recommendedName>
</protein>
<feature type="compositionally biased region" description="Low complexity" evidence="5">
    <location>
        <begin position="218"/>
        <end position="231"/>
    </location>
</feature>
<keyword evidence="8" id="KW-1185">Reference proteome</keyword>
<evidence type="ECO:0000256" key="5">
    <source>
        <dbReference type="SAM" id="MobiDB-lite"/>
    </source>
</evidence>
<dbReference type="STRING" id="683960.A0A1E3NWR3"/>
<feature type="transmembrane region" description="Helical" evidence="6">
    <location>
        <begin position="141"/>
        <end position="165"/>
    </location>
</feature>
<dbReference type="RefSeq" id="XP_019036722.1">
    <property type="nucleotide sequence ID" value="XM_019182349.1"/>
</dbReference>
<evidence type="ECO:0000313" key="7">
    <source>
        <dbReference type="EMBL" id="ODQ57515.1"/>
    </source>
</evidence>
<dbReference type="PANTHER" id="PTHR31274:SF1">
    <property type="entry name" value="AGL149CP"/>
    <property type="match status" value="1"/>
</dbReference>
<feature type="transmembrane region" description="Helical" evidence="6">
    <location>
        <begin position="448"/>
        <end position="472"/>
    </location>
</feature>
<evidence type="ECO:0008006" key="9">
    <source>
        <dbReference type="Google" id="ProtNLM"/>
    </source>
</evidence>
<feature type="transmembrane region" description="Helical" evidence="6">
    <location>
        <begin position="12"/>
        <end position="30"/>
    </location>
</feature>
<reference evidence="7 8" key="1">
    <citation type="journal article" date="2016" name="Proc. Natl. Acad. Sci. U.S.A.">
        <title>Comparative genomics of biotechnologically important yeasts.</title>
        <authorList>
            <person name="Riley R."/>
            <person name="Haridas S."/>
            <person name="Wolfe K.H."/>
            <person name="Lopes M.R."/>
            <person name="Hittinger C.T."/>
            <person name="Goeker M."/>
            <person name="Salamov A.A."/>
            <person name="Wisecaver J.H."/>
            <person name="Long T.M."/>
            <person name="Calvey C.H."/>
            <person name="Aerts A.L."/>
            <person name="Barry K.W."/>
            <person name="Choi C."/>
            <person name="Clum A."/>
            <person name="Coughlan A.Y."/>
            <person name="Deshpande S."/>
            <person name="Douglass A.P."/>
            <person name="Hanson S.J."/>
            <person name="Klenk H.-P."/>
            <person name="LaButti K.M."/>
            <person name="Lapidus A."/>
            <person name="Lindquist E.A."/>
            <person name="Lipzen A.M."/>
            <person name="Meier-Kolthoff J.P."/>
            <person name="Ohm R.A."/>
            <person name="Otillar R.P."/>
            <person name="Pangilinan J.L."/>
            <person name="Peng Y."/>
            <person name="Rokas A."/>
            <person name="Rosa C.A."/>
            <person name="Scheuner C."/>
            <person name="Sibirny A.A."/>
            <person name="Slot J.C."/>
            <person name="Stielow J.B."/>
            <person name="Sun H."/>
            <person name="Kurtzman C.P."/>
            <person name="Blackwell M."/>
            <person name="Grigoriev I.V."/>
            <person name="Jeffries T.W."/>
        </authorList>
    </citation>
    <scope>NUCLEOTIDE SEQUENCE [LARGE SCALE GENOMIC DNA]</scope>
    <source>
        <strain evidence="8">ATCC 58044 / CBS 1984 / NCYC 433 / NRRL Y-366-8</strain>
    </source>
</reference>
<dbReference type="OrthoDB" id="435607at2759"/>
<keyword evidence="4 6" id="KW-0472">Membrane</keyword>
<feature type="transmembrane region" description="Helical" evidence="6">
    <location>
        <begin position="339"/>
        <end position="359"/>
    </location>
</feature>
<evidence type="ECO:0000256" key="1">
    <source>
        <dbReference type="ARBA" id="ARBA00004141"/>
    </source>
</evidence>
<feature type="transmembrane region" description="Helical" evidence="6">
    <location>
        <begin position="380"/>
        <end position="400"/>
    </location>
</feature>
<dbReference type="AlphaFoldDB" id="A0A1E3NWR3"/>
<keyword evidence="3 6" id="KW-1133">Transmembrane helix</keyword>
<dbReference type="EMBL" id="KV454213">
    <property type="protein sequence ID" value="ODQ57515.1"/>
    <property type="molecule type" value="Genomic_DNA"/>
</dbReference>
<evidence type="ECO:0000313" key="8">
    <source>
        <dbReference type="Proteomes" id="UP000094112"/>
    </source>
</evidence>
<dbReference type="Pfam" id="PF03547">
    <property type="entry name" value="Mem_trans"/>
    <property type="match status" value="1"/>
</dbReference>
<dbReference type="Proteomes" id="UP000094112">
    <property type="component" value="Unassembled WGS sequence"/>
</dbReference>
<dbReference type="GO" id="GO:0055085">
    <property type="term" value="P:transmembrane transport"/>
    <property type="evidence" value="ECO:0007669"/>
    <property type="project" value="InterPro"/>
</dbReference>
<keyword evidence="2 6" id="KW-0812">Transmembrane</keyword>
<gene>
    <name evidence="7" type="ORF">WICANDRAFT_35750</name>
</gene>
<proteinExistence type="predicted"/>
<evidence type="ECO:0000256" key="4">
    <source>
        <dbReference type="ARBA" id="ARBA00023136"/>
    </source>
</evidence>
<accession>A0A1E3NWR3</accession>
<evidence type="ECO:0000256" key="3">
    <source>
        <dbReference type="ARBA" id="ARBA00022989"/>
    </source>
</evidence>
<feature type="transmembrane region" description="Helical" evidence="6">
    <location>
        <begin position="299"/>
        <end position="319"/>
    </location>
</feature>
<feature type="transmembrane region" description="Helical" evidence="6">
    <location>
        <begin position="42"/>
        <end position="60"/>
    </location>
</feature>
<name>A0A1E3NWR3_WICAA</name>
<dbReference type="InterPro" id="IPR040254">
    <property type="entry name" value="Ecm3-like"/>
</dbReference>
<feature type="region of interest" description="Disordered" evidence="5">
    <location>
        <begin position="175"/>
        <end position="233"/>
    </location>
</feature>
<organism evidence="7 8">
    <name type="scientific">Wickerhamomyces anomalus (strain ATCC 58044 / CBS 1984 / NCYC 433 / NRRL Y-366-8)</name>
    <name type="common">Yeast</name>
    <name type="synonym">Hansenula anomala</name>
    <dbReference type="NCBI Taxonomy" id="683960"/>
    <lineage>
        <taxon>Eukaryota</taxon>
        <taxon>Fungi</taxon>
        <taxon>Dikarya</taxon>
        <taxon>Ascomycota</taxon>
        <taxon>Saccharomycotina</taxon>
        <taxon>Saccharomycetes</taxon>
        <taxon>Phaffomycetales</taxon>
        <taxon>Wickerhamomycetaceae</taxon>
        <taxon>Wickerhamomyces</taxon>
    </lineage>
</organism>
<comment type="subcellular location">
    <subcellularLocation>
        <location evidence="1">Membrane</location>
        <topology evidence="1">Multi-pass membrane protein</topology>
    </subcellularLocation>
</comment>
<evidence type="ECO:0000256" key="2">
    <source>
        <dbReference type="ARBA" id="ARBA00022692"/>
    </source>
</evidence>
<dbReference type="PANTHER" id="PTHR31274">
    <property type="entry name" value="PROTEIN ECM3"/>
    <property type="match status" value="1"/>
</dbReference>
<feature type="transmembrane region" description="Helical" evidence="6">
    <location>
        <begin position="412"/>
        <end position="436"/>
    </location>
</feature>